<dbReference type="EMBL" id="JAAAIM010000085">
    <property type="protein sequence ID" value="KAG0295407.1"/>
    <property type="molecule type" value="Genomic_DNA"/>
</dbReference>
<feature type="domain" description="Carboxylesterase type B" evidence="1">
    <location>
        <begin position="6"/>
        <end position="128"/>
    </location>
</feature>
<comment type="caution">
    <text evidence="2">The sequence shown here is derived from an EMBL/GenBank/DDBJ whole genome shotgun (WGS) entry which is preliminary data.</text>
</comment>
<gene>
    <name evidence="2" type="ORF">BGZ96_011780</name>
</gene>
<proteinExistence type="predicted"/>
<dbReference type="SUPFAM" id="SSF53474">
    <property type="entry name" value="alpha/beta-Hydrolases"/>
    <property type="match status" value="1"/>
</dbReference>
<dbReference type="Proteomes" id="UP001194696">
    <property type="component" value="Unassembled WGS sequence"/>
</dbReference>
<evidence type="ECO:0000313" key="2">
    <source>
        <dbReference type="EMBL" id="KAG0295407.1"/>
    </source>
</evidence>
<dbReference type="InterPro" id="IPR029058">
    <property type="entry name" value="AB_hydrolase_fold"/>
</dbReference>
<evidence type="ECO:0000259" key="1">
    <source>
        <dbReference type="Pfam" id="PF00135"/>
    </source>
</evidence>
<protein>
    <recommendedName>
        <fullName evidence="1">Carboxylesterase type B domain-containing protein</fullName>
    </recommendedName>
</protein>
<name>A0ABQ7KCM7_9FUNG</name>
<keyword evidence="3" id="KW-1185">Reference proteome</keyword>
<organism evidence="2 3">
    <name type="scientific">Linnemannia gamsii</name>
    <dbReference type="NCBI Taxonomy" id="64522"/>
    <lineage>
        <taxon>Eukaryota</taxon>
        <taxon>Fungi</taxon>
        <taxon>Fungi incertae sedis</taxon>
        <taxon>Mucoromycota</taxon>
        <taxon>Mortierellomycotina</taxon>
        <taxon>Mortierellomycetes</taxon>
        <taxon>Mortierellales</taxon>
        <taxon>Mortierellaceae</taxon>
        <taxon>Linnemannia</taxon>
    </lineage>
</organism>
<reference evidence="2 3" key="1">
    <citation type="journal article" date="2020" name="Fungal Divers.">
        <title>Resolving the Mortierellaceae phylogeny through synthesis of multi-gene phylogenetics and phylogenomics.</title>
        <authorList>
            <person name="Vandepol N."/>
            <person name="Liber J."/>
            <person name="Desiro A."/>
            <person name="Na H."/>
            <person name="Kennedy M."/>
            <person name="Barry K."/>
            <person name="Grigoriev I.V."/>
            <person name="Miller A.N."/>
            <person name="O'Donnell K."/>
            <person name="Stajich J.E."/>
            <person name="Bonito G."/>
        </authorList>
    </citation>
    <scope>NUCLEOTIDE SEQUENCE [LARGE SCALE GENOMIC DNA]</scope>
    <source>
        <strain evidence="2 3">AD045</strain>
    </source>
</reference>
<dbReference type="Gene3D" id="3.40.50.1820">
    <property type="entry name" value="alpha/beta hydrolase"/>
    <property type="match status" value="2"/>
</dbReference>
<dbReference type="InterPro" id="IPR050309">
    <property type="entry name" value="Type-B_Carboxylest/Lipase"/>
</dbReference>
<dbReference type="Pfam" id="PF00135">
    <property type="entry name" value="COesterase"/>
    <property type="match status" value="2"/>
</dbReference>
<feature type="domain" description="Carboxylesterase type B" evidence="1">
    <location>
        <begin position="136"/>
        <end position="204"/>
    </location>
</feature>
<evidence type="ECO:0000313" key="3">
    <source>
        <dbReference type="Proteomes" id="UP001194696"/>
    </source>
</evidence>
<dbReference type="PANTHER" id="PTHR11559">
    <property type="entry name" value="CARBOXYLESTERASE"/>
    <property type="match status" value="1"/>
</dbReference>
<sequence>MIEGYGILQGEMDQSRLLTKYLNIPFAKVQNRFQQASAPEPWKGIRDATLYGPMCPQDTQESNNLSTLMLGLPGPGFEYSERDCLNLNVFAPRCIVGQAPVICYIHGGLSQGGIALPKHDATNIVKKSVARGLPVIVIALEWVKKNIHNFAGNPSEITLMGHSSGASSAGFHMLSSKSTTTTNATQQQKDDKKRLFKRAIMHSTAREGSLQHKESTPRLDSLLGDMVPVGSTLTVKSVSGREYKDRQQQQQQSKFTFMSDACLPFMDEKEKQAGWRVIDKWIDFAWGQEVEDSAGSKQGC</sequence>
<accession>A0ABQ7KCM7</accession>
<dbReference type="InterPro" id="IPR002018">
    <property type="entry name" value="CarbesteraseB"/>
</dbReference>